<evidence type="ECO:0000259" key="3">
    <source>
        <dbReference type="PROSITE" id="PS50075"/>
    </source>
</evidence>
<dbReference type="InterPro" id="IPR009081">
    <property type="entry name" value="PP-bd_ACP"/>
</dbReference>
<sequence length="87" mass="9585">MKEFTIDDLNDAISASHDAGTRVGEDMLDRPFFELGLDSLALVELAERLQAAYQVPIPDDVIEEIPTPRHALDYVNARLAADRGTTS</sequence>
<dbReference type="Pfam" id="PF00550">
    <property type="entry name" value="PP-binding"/>
    <property type="match status" value="1"/>
</dbReference>
<dbReference type="InterPro" id="IPR006162">
    <property type="entry name" value="Ppantetheine_attach_site"/>
</dbReference>
<name>A0A2P4UET9_9ACTN</name>
<dbReference type="Proteomes" id="UP000242367">
    <property type="component" value="Unassembled WGS sequence"/>
</dbReference>
<dbReference type="SMART" id="SM00823">
    <property type="entry name" value="PKS_PP"/>
    <property type="match status" value="1"/>
</dbReference>
<evidence type="ECO:0000313" key="5">
    <source>
        <dbReference type="Proteomes" id="UP000242367"/>
    </source>
</evidence>
<evidence type="ECO:0000256" key="2">
    <source>
        <dbReference type="ARBA" id="ARBA00022553"/>
    </source>
</evidence>
<gene>
    <name evidence="4" type="ORF">BTM25_47350</name>
</gene>
<dbReference type="RefSeq" id="WP_168212221.1">
    <property type="nucleotide sequence ID" value="NZ_MTBP01000003.1"/>
</dbReference>
<dbReference type="GO" id="GO:0031177">
    <property type="term" value="F:phosphopantetheine binding"/>
    <property type="evidence" value="ECO:0007669"/>
    <property type="project" value="InterPro"/>
</dbReference>
<dbReference type="AlphaFoldDB" id="A0A2P4UET9"/>
<dbReference type="PROSITE" id="PS50075">
    <property type="entry name" value="CARRIER"/>
    <property type="match status" value="1"/>
</dbReference>
<evidence type="ECO:0000313" key="4">
    <source>
        <dbReference type="EMBL" id="POM23580.1"/>
    </source>
</evidence>
<evidence type="ECO:0000256" key="1">
    <source>
        <dbReference type="ARBA" id="ARBA00022450"/>
    </source>
</evidence>
<keyword evidence="5" id="KW-1185">Reference proteome</keyword>
<organism evidence="4 5">
    <name type="scientific">Actinomadura rubteroloni</name>
    <dbReference type="NCBI Taxonomy" id="1926885"/>
    <lineage>
        <taxon>Bacteria</taxon>
        <taxon>Bacillati</taxon>
        <taxon>Actinomycetota</taxon>
        <taxon>Actinomycetes</taxon>
        <taxon>Streptosporangiales</taxon>
        <taxon>Thermomonosporaceae</taxon>
        <taxon>Actinomadura</taxon>
    </lineage>
</organism>
<keyword evidence="1" id="KW-0596">Phosphopantetheine</keyword>
<dbReference type="InterPro" id="IPR020806">
    <property type="entry name" value="PKS_PP-bd"/>
</dbReference>
<reference evidence="4 5" key="1">
    <citation type="journal article" date="2017" name="Chemistry">
        <title>Isolation, Biosynthesis and Chemical Modifications of Rubterolones A-F: Rare Tropolone Alkaloids from Actinomadura sp. 5-2.</title>
        <authorList>
            <person name="Guo H."/>
            <person name="Benndorf R."/>
            <person name="Leichnitz D."/>
            <person name="Klassen J.L."/>
            <person name="Vollmers J."/>
            <person name="Gorls H."/>
            <person name="Steinacker M."/>
            <person name="Weigel C."/>
            <person name="Dahse H.M."/>
            <person name="Kaster A.K."/>
            <person name="de Beer Z.W."/>
            <person name="Poulsen M."/>
            <person name="Beemelmanns C."/>
        </authorList>
    </citation>
    <scope>NUCLEOTIDE SEQUENCE [LARGE SCALE GENOMIC DNA]</scope>
    <source>
        <strain evidence="4 5">5-2</strain>
    </source>
</reference>
<dbReference type="SUPFAM" id="SSF47336">
    <property type="entry name" value="ACP-like"/>
    <property type="match status" value="1"/>
</dbReference>
<accession>A0A2P4UET9</accession>
<feature type="domain" description="Carrier" evidence="3">
    <location>
        <begin position="4"/>
        <end position="79"/>
    </location>
</feature>
<dbReference type="EMBL" id="MTBP01000003">
    <property type="protein sequence ID" value="POM23580.1"/>
    <property type="molecule type" value="Genomic_DNA"/>
</dbReference>
<dbReference type="InterPro" id="IPR036736">
    <property type="entry name" value="ACP-like_sf"/>
</dbReference>
<dbReference type="Gene3D" id="1.10.1200.10">
    <property type="entry name" value="ACP-like"/>
    <property type="match status" value="1"/>
</dbReference>
<keyword evidence="2" id="KW-0597">Phosphoprotein</keyword>
<protein>
    <submittedName>
        <fullName evidence="4">Actinorhodin polyketide synthase acyl carrier protein</fullName>
    </submittedName>
</protein>
<dbReference type="PROSITE" id="PS00012">
    <property type="entry name" value="PHOSPHOPANTETHEINE"/>
    <property type="match status" value="1"/>
</dbReference>
<comment type="caution">
    <text evidence="4">The sequence shown here is derived from an EMBL/GenBank/DDBJ whole genome shotgun (WGS) entry which is preliminary data.</text>
</comment>
<proteinExistence type="predicted"/>